<evidence type="ECO:0000313" key="10">
    <source>
        <dbReference type="Proteomes" id="UP001055712"/>
    </source>
</evidence>
<dbReference type="AlphaFoldDB" id="A0A9D4TN35"/>
<organism evidence="9 10">
    <name type="scientific">Chlorella vulgaris</name>
    <name type="common">Green alga</name>
    <dbReference type="NCBI Taxonomy" id="3077"/>
    <lineage>
        <taxon>Eukaryota</taxon>
        <taxon>Viridiplantae</taxon>
        <taxon>Chlorophyta</taxon>
        <taxon>core chlorophytes</taxon>
        <taxon>Trebouxiophyceae</taxon>
        <taxon>Chlorellales</taxon>
        <taxon>Chlorellaceae</taxon>
        <taxon>Chlorella clade</taxon>
        <taxon>Chlorella</taxon>
    </lineage>
</organism>
<proteinExistence type="inferred from homology"/>
<protein>
    <recommendedName>
        <fullName evidence="6">Complex I assembly factor TIMMDC1, mitochondrial</fullName>
    </recommendedName>
    <alternativeName>
        <fullName evidence="7">Translocase of inner mitochondrial membrane domain-containing protein 1</fullName>
    </alternativeName>
</protein>
<comment type="similarity">
    <text evidence="2">Belongs to the Tim17/Tim22/Tim23 family.</text>
</comment>
<evidence type="ECO:0000256" key="7">
    <source>
        <dbReference type="ARBA" id="ARBA00041344"/>
    </source>
</evidence>
<evidence type="ECO:0000256" key="6">
    <source>
        <dbReference type="ARBA" id="ARBA00040778"/>
    </source>
</evidence>
<feature type="compositionally biased region" description="Low complexity" evidence="8">
    <location>
        <begin position="252"/>
        <end position="281"/>
    </location>
</feature>
<dbReference type="GO" id="GO:0032981">
    <property type="term" value="P:mitochondrial respiratory chain complex I assembly"/>
    <property type="evidence" value="ECO:0007669"/>
    <property type="project" value="InterPro"/>
</dbReference>
<evidence type="ECO:0000256" key="5">
    <source>
        <dbReference type="ARBA" id="ARBA00023136"/>
    </source>
</evidence>
<name>A0A9D4TN35_CHLVU</name>
<dbReference type="InterPro" id="IPR055299">
    <property type="entry name" value="TIMMDC1"/>
</dbReference>
<sequence>MDSGTPASPTPTPGDLSGWQRVSRLLGYGFQHVEPGQEVPPMPDELREWASDTMTALMAGLVIGGGKKYLEERGAGPPQPPANAPTKLHIARAIAEENTQRLQRLANASVRGGLHFGGLAAVFYAVQMLSGVYRGRRDFLDSAHGGLAAGAVFGVSLHRSVKATSHPMRAVVLGAALGASLGLPFGLLQDQLVSMLPEEHQAARVRRRLHTESVIAGTAPTSTLPPRAPERNYDVTSAVIQQLEASLSRSPGRQAQLEAQQQQQQQQQQEAEQQQQQAGQGRQRRWWGW</sequence>
<dbReference type="PANTHER" id="PTHR13002:SF1">
    <property type="entry name" value="COMPLEX I ASSEMBLY FACTOR TIMMDC1, MITOCHONDRIAL"/>
    <property type="match status" value="1"/>
</dbReference>
<keyword evidence="10" id="KW-1185">Reference proteome</keyword>
<comment type="caution">
    <text evidence="9">The sequence shown here is derived from an EMBL/GenBank/DDBJ whole genome shotgun (WGS) entry which is preliminary data.</text>
</comment>
<dbReference type="OrthoDB" id="509993at2759"/>
<dbReference type="EMBL" id="SIDB01000008">
    <property type="protein sequence ID" value="KAI3429883.1"/>
    <property type="molecule type" value="Genomic_DNA"/>
</dbReference>
<dbReference type="PANTHER" id="PTHR13002">
    <property type="entry name" value="C3ORF1 PROTEIN-RELATED"/>
    <property type="match status" value="1"/>
</dbReference>
<evidence type="ECO:0000256" key="2">
    <source>
        <dbReference type="ARBA" id="ARBA00008444"/>
    </source>
</evidence>
<reference evidence="9" key="1">
    <citation type="journal article" date="2019" name="Plant J.">
        <title>Chlorella vulgaris genome assembly and annotation reveals the molecular basis for metabolic acclimation to high light conditions.</title>
        <authorList>
            <person name="Cecchin M."/>
            <person name="Marcolungo L."/>
            <person name="Rossato M."/>
            <person name="Girolomoni L."/>
            <person name="Cosentino E."/>
            <person name="Cuine S."/>
            <person name="Li-Beisson Y."/>
            <person name="Delledonne M."/>
            <person name="Ballottari M."/>
        </authorList>
    </citation>
    <scope>NUCLEOTIDE SEQUENCE</scope>
    <source>
        <strain evidence="9">211/11P</strain>
    </source>
</reference>
<dbReference type="Proteomes" id="UP001055712">
    <property type="component" value="Unassembled WGS sequence"/>
</dbReference>
<dbReference type="Pfam" id="PF02466">
    <property type="entry name" value="Tim17"/>
    <property type="match status" value="1"/>
</dbReference>
<comment type="subcellular location">
    <subcellularLocation>
        <location evidence="1">Membrane</location>
        <topology evidence="1">Multi-pass membrane protein</topology>
    </subcellularLocation>
</comment>
<gene>
    <name evidence="9" type="ORF">D9Q98_010194</name>
</gene>
<dbReference type="GO" id="GO:0016020">
    <property type="term" value="C:membrane"/>
    <property type="evidence" value="ECO:0007669"/>
    <property type="project" value="UniProtKB-SubCell"/>
</dbReference>
<evidence type="ECO:0000256" key="3">
    <source>
        <dbReference type="ARBA" id="ARBA00022692"/>
    </source>
</evidence>
<keyword evidence="5" id="KW-0472">Membrane</keyword>
<keyword evidence="4" id="KW-1133">Transmembrane helix</keyword>
<evidence type="ECO:0000313" key="9">
    <source>
        <dbReference type="EMBL" id="KAI3429883.1"/>
    </source>
</evidence>
<evidence type="ECO:0000256" key="8">
    <source>
        <dbReference type="SAM" id="MobiDB-lite"/>
    </source>
</evidence>
<evidence type="ECO:0000256" key="4">
    <source>
        <dbReference type="ARBA" id="ARBA00022989"/>
    </source>
</evidence>
<reference evidence="9" key="2">
    <citation type="submission" date="2020-11" db="EMBL/GenBank/DDBJ databases">
        <authorList>
            <person name="Cecchin M."/>
            <person name="Marcolungo L."/>
            <person name="Rossato M."/>
            <person name="Girolomoni L."/>
            <person name="Cosentino E."/>
            <person name="Cuine S."/>
            <person name="Li-Beisson Y."/>
            <person name="Delledonne M."/>
            <person name="Ballottari M."/>
        </authorList>
    </citation>
    <scope>NUCLEOTIDE SEQUENCE</scope>
    <source>
        <strain evidence="9">211/11P</strain>
        <tissue evidence="9">Whole cell</tissue>
    </source>
</reference>
<keyword evidence="3" id="KW-0812">Transmembrane</keyword>
<accession>A0A9D4TN35</accession>
<evidence type="ECO:0000256" key="1">
    <source>
        <dbReference type="ARBA" id="ARBA00004141"/>
    </source>
</evidence>
<dbReference type="GO" id="GO:0005739">
    <property type="term" value="C:mitochondrion"/>
    <property type="evidence" value="ECO:0007669"/>
    <property type="project" value="TreeGrafter"/>
</dbReference>
<feature type="region of interest" description="Disordered" evidence="8">
    <location>
        <begin position="250"/>
        <end position="289"/>
    </location>
</feature>